<dbReference type="PROSITE" id="PS51186">
    <property type="entry name" value="GNAT"/>
    <property type="match status" value="1"/>
</dbReference>
<keyword evidence="5" id="KW-1185">Reference proteome</keyword>
<evidence type="ECO:0000259" key="3">
    <source>
        <dbReference type="PROSITE" id="PS51186"/>
    </source>
</evidence>
<dbReference type="Proteomes" id="UP000316798">
    <property type="component" value="Chromosome"/>
</dbReference>
<dbReference type="GO" id="GO:0016747">
    <property type="term" value="F:acyltransferase activity, transferring groups other than amino-acyl groups"/>
    <property type="evidence" value="ECO:0007669"/>
    <property type="project" value="InterPro"/>
</dbReference>
<dbReference type="EMBL" id="CP035503">
    <property type="protein sequence ID" value="QDL38273.1"/>
    <property type="molecule type" value="Genomic_DNA"/>
</dbReference>
<dbReference type="CDD" id="cd04301">
    <property type="entry name" value="NAT_SF"/>
    <property type="match status" value="1"/>
</dbReference>
<keyword evidence="1 4" id="KW-0808">Transferase</keyword>
<dbReference type="KEGG" id="rhf:EUB48_13975"/>
<name>A0A515DCY6_9BURK</name>
<evidence type="ECO:0000313" key="4">
    <source>
        <dbReference type="EMBL" id="QDL38273.1"/>
    </source>
</evidence>
<dbReference type="OrthoDB" id="8595358at2"/>
<organism evidence="4 5">
    <name type="scientific">Rhodoferax sediminis</name>
    <dbReference type="NCBI Taxonomy" id="2509614"/>
    <lineage>
        <taxon>Bacteria</taxon>
        <taxon>Pseudomonadati</taxon>
        <taxon>Pseudomonadota</taxon>
        <taxon>Betaproteobacteria</taxon>
        <taxon>Burkholderiales</taxon>
        <taxon>Comamonadaceae</taxon>
        <taxon>Rhodoferax</taxon>
    </lineage>
</organism>
<evidence type="ECO:0000313" key="5">
    <source>
        <dbReference type="Proteomes" id="UP000316798"/>
    </source>
</evidence>
<dbReference type="InterPro" id="IPR000182">
    <property type="entry name" value="GNAT_dom"/>
</dbReference>
<protein>
    <submittedName>
        <fullName evidence="4">GNAT family N-acetyltransferase</fullName>
    </submittedName>
</protein>
<evidence type="ECO:0000256" key="2">
    <source>
        <dbReference type="ARBA" id="ARBA00023315"/>
    </source>
</evidence>
<dbReference type="RefSeq" id="WP_142819691.1">
    <property type="nucleotide sequence ID" value="NZ_CP035503.1"/>
</dbReference>
<feature type="domain" description="N-acetyltransferase" evidence="3">
    <location>
        <begin position="7"/>
        <end position="175"/>
    </location>
</feature>
<proteinExistence type="predicted"/>
<dbReference type="Pfam" id="PF00583">
    <property type="entry name" value="Acetyltransf_1"/>
    <property type="match status" value="1"/>
</dbReference>
<keyword evidence="2" id="KW-0012">Acyltransferase</keyword>
<gene>
    <name evidence="4" type="ORF">EUB48_13975</name>
</gene>
<dbReference type="PANTHER" id="PTHR43877">
    <property type="entry name" value="AMINOALKYLPHOSPHONATE N-ACETYLTRANSFERASE-RELATED-RELATED"/>
    <property type="match status" value="1"/>
</dbReference>
<accession>A0A515DCY6</accession>
<dbReference type="AlphaFoldDB" id="A0A515DCY6"/>
<evidence type="ECO:0000256" key="1">
    <source>
        <dbReference type="ARBA" id="ARBA00022679"/>
    </source>
</evidence>
<sequence length="175" mass="18987">MSSTPIYEVRPATLNDAQAVADIHASASQAAYKGLVPDEHLGSLPAIKRLSLWREAIEYGDPQVVVALEGDKVVGFAGFDRSRDKGTPATTGEIWAIYAAPAHWSQGVGLALWDGAREGLLEEGCTNVTAWVPLRNERALRFFELAGFKRELSTAKTVPMGAIKVEEIRLKRALA</sequence>
<dbReference type="Gene3D" id="3.40.630.30">
    <property type="match status" value="1"/>
</dbReference>
<dbReference type="InterPro" id="IPR016181">
    <property type="entry name" value="Acyl_CoA_acyltransferase"/>
</dbReference>
<dbReference type="InterPro" id="IPR050832">
    <property type="entry name" value="Bact_Acetyltransf"/>
</dbReference>
<reference evidence="4 5" key="1">
    <citation type="submission" date="2019-01" db="EMBL/GenBank/DDBJ databases">
        <title>Genomic insights into a novel species Rhodoferax sp.</title>
        <authorList>
            <person name="Jin L."/>
        </authorList>
    </citation>
    <scope>NUCLEOTIDE SEQUENCE [LARGE SCALE GENOMIC DNA]</scope>
    <source>
        <strain evidence="4 5">CHu59-6-5</strain>
    </source>
</reference>
<dbReference type="SUPFAM" id="SSF55729">
    <property type="entry name" value="Acyl-CoA N-acyltransferases (Nat)"/>
    <property type="match status" value="1"/>
</dbReference>